<accession>A0ABS5AB79</accession>
<dbReference type="SUPFAM" id="SSF48498">
    <property type="entry name" value="Tetracyclin repressor-like, C-terminal domain"/>
    <property type="match status" value="1"/>
</dbReference>
<dbReference type="InterPro" id="IPR009057">
    <property type="entry name" value="Homeodomain-like_sf"/>
</dbReference>
<keyword evidence="7" id="KW-1185">Reference proteome</keyword>
<dbReference type="PROSITE" id="PS01081">
    <property type="entry name" value="HTH_TETR_1"/>
    <property type="match status" value="1"/>
</dbReference>
<dbReference type="Pfam" id="PF00440">
    <property type="entry name" value="TetR_N"/>
    <property type="match status" value="1"/>
</dbReference>
<evidence type="ECO:0000256" key="4">
    <source>
        <dbReference type="PROSITE-ProRule" id="PRU00335"/>
    </source>
</evidence>
<dbReference type="PRINTS" id="PR00455">
    <property type="entry name" value="HTHTETR"/>
</dbReference>
<proteinExistence type="predicted"/>
<feature type="domain" description="HTH tetR-type" evidence="5">
    <location>
        <begin position="5"/>
        <end position="65"/>
    </location>
</feature>
<dbReference type="InterPro" id="IPR049484">
    <property type="entry name" value="Rv0078-like_C"/>
</dbReference>
<gene>
    <name evidence="6" type="ORF">JOF53_002707</name>
</gene>
<evidence type="ECO:0000256" key="3">
    <source>
        <dbReference type="ARBA" id="ARBA00023163"/>
    </source>
</evidence>
<evidence type="ECO:0000259" key="5">
    <source>
        <dbReference type="PROSITE" id="PS50977"/>
    </source>
</evidence>
<evidence type="ECO:0000313" key="6">
    <source>
        <dbReference type="EMBL" id="MBP2473835.1"/>
    </source>
</evidence>
<sequence length="213" mass="23560">MEYSETTRQALVDSAVELFTRKGYAGTSLDEIAAKARVTKGALYHHFGGKQALFEAAFEAVETDMLARLGKIVARPGNPWDSSLEALRAYLRVCLEPSYQRIVLHEAPVAMGWERWREAEERFSYGLVRAAVTALVDAGEIENAPVEPMARLMFGALTGSATFIANAADPKRAAVEVGECIERMMSGLRLLHKVGTSEPIRVETTSSSRRRRR</sequence>
<organism evidence="6 7">
    <name type="scientific">Crossiella equi</name>
    <dbReference type="NCBI Taxonomy" id="130796"/>
    <lineage>
        <taxon>Bacteria</taxon>
        <taxon>Bacillati</taxon>
        <taxon>Actinomycetota</taxon>
        <taxon>Actinomycetes</taxon>
        <taxon>Pseudonocardiales</taxon>
        <taxon>Pseudonocardiaceae</taxon>
        <taxon>Crossiella</taxon>
    </lineage>
</organism>
<comment type="caution">
    <text evidence="6">The sequence shown here is derived from an EMBL/GenBank/DDBJ whole genome shotgun (WGS) entry which is preliminary data.</text>
</comment>
<evidence type="ECO:0000256" key="2">
    <source>
        <dbReference type="ARBA" id="ARBA00023125"/>
    </source>
</evidence>
<dbReference type="SUPFAM" id="SSF46689">
    <property type="entry name" value="Homeodomain-like"/>
    <property type="match status" value="1"/>
</dbReference>
<dbReference type="EMBL" id="JAGIOO010000001">
    <property type="protein sequence ID" value="MBP2473835.1"/>
    <property type="molecule type" value="Genomic_DNA"/>
</dbReference>
<keyword evidence="3" id="KW-0804">Transcription</keyword>
<reference evidence="6 7" key="1">
    <citation type="submission" date="2021-03" db="EMBL/GenBank/DDBJ databases">
        <title>Sequencing the genomes of 1000 actinobacteria strains.</title>
        <authorList>
            <person name="Klenk H.-P."/>
        </authorList>
    </citation>
    <scope>NUCLEOTIDE SEQUENCE [LARGE SCALE GENOMIC DNA]</scope>
    <source>
        <strain evidence="6 7">DSM 44580</strain>
    </source>
</reference>
<dbReference type="PROSITE" id="PS50977">
    <property type="entry name" value="HTH_TETR_2"/>
    <property type="match status" value="1"/>
</dbReference>
<dbReference type="PANTHER" id="PTHR30055:SF234">
    <property type="entry name" value="HTH-TYPE TRANSCRIPTIONAL REGULATOR BETI"/>
    <property type="match status" value="1"/>
</dbReference>
<feature type="DNA-binding region" description="H-T-H motif" evidence="4">
    <location>
        <begin position="28"/>
        <end position="47"/>
    </location>
</feature>
<protein>
    <submittedName>
        <fullName evidence="6">AcrR family transcriptional regulator</fullName>
    </submittedName>
</protein>
<dbReference type="InterPro" id="IPR001647">
    <property type="entry name" value="HTH_TetR"/>
</dbReference>
<keyword evidence="1" id="KW-0805">Transcription regulation</keyword>
<dbReference type="PANTHER" id="PTHR30055">
    <property type="entry name" value="HTH-TYPE TRANSCRIPTIONAL REGULATOR RUTR"/>
    <property type="match status" value="1"/>
</dbReference>
<dbReference type="Gene3D" id="1.10.357.10">
    <property type="entry name" value="Tetracycline Repressor, domain 2"/>
    <property type="match status" value="1"/>
</dbReference>
<dbReference type="InterPro" id="IPR023772">
    <property type="entry name" value="DNA-bd_HTH_TetR-type_CS"/>
</dbReference>
<dbReference type="Pfam" id="PF21351">
    <property type="entry name" value="TetR_C_41"/>
    <property type="match status" value="1"/>
</dbReference>
<dbReference type="RefSeq" id="WP_307849940.1">
    <property type="nucleotide sequence ID" value="NZ_JAGIOO010000001.1"/>
</dbReference>
<dbReference type="Proteomes" id="UP001519363">
    <property type="component" value="Unassembled WGS sequence"/>
</dbReference>
<dbReference type="InterPro" id="IPR050109">
    <property type="entry name" value="HTH-type_TetR-like_transc_reg"/>
</dbReference>
<evidence type="ECO:0000256" key="1">
    <source>
        <dbReference type="ARBA" id="ARBA00023015"/>
    </source>
</evidence>
<dbReference type="InterPro" id="IPR036271">
    <property type="entry name" value="Tet_transcr_reg_TetR-rel_C_sf"/>
</dbReference>
<keyword evidence="2 4" id="KW-0238">DNA-binding</keyword>
<name>A0ABS5AB79_9PSEU</name>
<evidence type="ECO:0000313" key="7">
    <source>
        <dbReference type="Proteomes" id="UP001519363"/>
    </source>
</evidence>